<dbReference type="Gene3D" id="3.40.50.720">
    <property type="entry name" value="NAD(P)-binding Rossmann-like Domain"/>
    <property type="match status" value="2"/>
</dbReference>
<dbReference type="PROSITE" id="PS00671">
    <property type="entry name" value="D_2_HYDROXYACID_DH_3"/>
    <property type="match status" value="1"/>
</dbReference>
<sequence>MSMPTTIPLKHLKVLVVYSSYPQELIDRVQETFGSALIVDCNNINDSNREETIAYMKEVDGFITAPQVKIDQLSLLQHAPKLRAISTVSVGYDNVTVADLTARGIAFMHTPTVLTDTVADTTLALMLASARRICELDQWVRAGLWKAPVTPPQFGRDVHHKTVGILGFGRIGKAVAQRCSMGFNMNVLYVSRNHGKSAVSDTSGYNYKARCVELPELLATSDFVVLCLPGSAETRHFISTKELEAMKKSAIIVNIGRGSVIDEEALIKALENNTIAGAGLDVYEKEPLAQSSRLNTLPNVVIVPHIGSATHETRFGMANCALDNLINALQNDISQNCVNKLDLQKNK</sequence>
<evidence type="ECO:0000256" key="3">
    <source>
        <dbReference type="RuleBase" id="RU003719"/>
    </source>
</evidence>
<evidence type="ECO:0000313" key="6">
    <source>
        <dbReference type="EMBL" id="EGG16014.1"/>
    </source>
</evidence>
<keyword evidence="1 3" id="KW-0560">Oxidoreductase</keyword>
<dbReference type="GO" id="GO:0005829">
    <property type="term" value="C:cytosol"/>
    <property type="evidence" value="ECO:0007669"/>
    <property type="project" value="TreeGrafter"/>
</dbReference>
<dbReference type="Proteomes" id="UP000007797">
    <property type="component" value="Unassembled WGS sequence"/>
</dbReference>
<comment type="similarity">
    <text evidence="3">Belongs to the D-isomer specific 2-hydroxyacid dehydrogenase family.</text>
</comment>
<protein>
    <submittedName>
        <fullName evidence="6">Gluconate 2-dehydrogenase</fullName>
    </submittedName>
</protein>
<keyword evidence="2" id="KW-0520">NAD</keyword>
<evidence type="ECO:0000259" key="4">
    <source>
        <dbReference type="Pfam" id="PF00389"/>
    </source>
</evidence>
<dbReference type="GO" id="GO:0030267">
    <property type="term" value="F:glyoxylate reductase (NADPH) activity"/>
    <property type="evidence" value="ECO:0007669"/>
    <property type="project" value="TreeGrafter"/>
</dbReference>
<evidence type="ECO:0000313" key="7">
    <source>
        <dbReference type="Proteomes" id="UP000007797"/>
    </source>
</evidence>
<keyword evidence="7" id="KW-1185">Reference proteome</keyword>
<dbReference type="GO" id="GO:0051287">
    <property type="term" value="F:NAD binding"/>
    <property type="evidence" value="ECO:0007669"/>
    <property type="project" value="InterPro"/>
</dbReference>
<dbReference type="InterPro" id="IPR006140">
    <property type="entry name" value="D-isomer_DH_NAD-bd"/>
</dbReference>
<organism evidence="6 7">
    <name type="scientific">Cavenderia fasciculata</name>
    <name type="common">Slime mold</name>
    <name type="synonym">Dictyostelium fasciculatum</name>
    <dbReference type="NCBI Taxonomy" id="261658"/>
    <lineage>
        <taxon>Eukaryota</taxon>
        <taxon>Amoebozoa</taxon>
        <taxon>Evosea</taxon>
        <taxon>Eumycetozoa</taxon>
        <taxon>Dictyostelia</taxon>
        <taxon>Acytosteliales</taxon>
        <taxon>Cavenderiaceae</taxon>
        <taxon>Cavenderia</taxon>
    </lineage>
</organism>
<dbReference type="Pfam" id="PF00389">
    <property type="entry name" value="2-Hacid_dh"/>
    <property type="match status" value="1"/>
</dbReference>
<feature type="domain" description="D-isomer specific 2-hydroxyacid dehydrogenase NAD-binding" evidence="5">
    <location>
        <begin position="123"/>
        <end position="307"/>
    </location>
</feature>
<dbReference type="KEGG" id="dfa:DFA_09686"/>
<evidence type="ECO:0000256" key="2">
    <source>
        <dbReference type="ARBA" id="ARBA00023027"/>
    </source>
</evidence>
<reference evidence="7" key="1">
    <citation type="journal article" date="2011" name="Genome Res.">
        <title>Phylogeny-wide analysis of social amoeba genomes highlights ancient origins for complex intercellular communication.</title>
        <authorList>
            <person name="Heidel A.J."/>
            <person name="Lawal H.M."/>
            <person name="Felder M."/>
            <person name="Schilde C."/>
            <person name="Helps N.R."/>
            <person name="Tunggal B."/>
            <person name="Rivero F."/>
            <person name="John U."/>
            <person name="Schleicher M."/>
            <person name="Eichinger L."/>
            <person name="Platzer M."/>
            <person name="Noegel A.A."/>
            <person name="Schaap P."/>
            <person name="Gloeckner G."/>
        </authorList>
    </citation>
    <scope>NUCLEOTIDE SEQUENCE [LARGE SCALE GENOMIC DNA]</scope>
    <source>
        <strain evidence="7">SH3</strain>
    </source>
</reference>
<gene>
    <name evidence="6" type="primary">tkrA</name>
    <name evidence="6" type="ORF">DFA_09686</name>
</gene>
<dbReference type="Pfam" id="PF02826">
    <property type="entry name" value="2-Hacid_dh_C"/>
    <property type="match status" value="1"/>
</dbReference>
<dbReference type="InterPro" id="IPR036291">
    <property type="entry name" value="NAD(P)-bd_dom_sf"/>
</dbReference>
<dbReference type="SUPFAM" id="SSF51735">
    <property type="entry name" value="NAD(P)-binding Rossmann-fold domains"/>
    <property type="match status" value="1"/>
</dbReference>
<feature type="domain" description="D-isomer specific 2-hydroxyacid dehydrogenase catalytic" evidence="4">
    <location>
        <begin position="16"/>
        <end position="339"/>
    </location>
</feature>
<dbReference type="OMA" id="HMGTETC"/>
<dbReference type="OrthoDB" id="28764at2759"/>
<dbReference type="PANTHER" id="PTHR10996">
    <property type="entry name" value="2-HYDROXYACID DEHYDROGENASE-RELATED"/>
    <property type="match status" value="1"/>
</dbReference>
<dbReference type="InterPro" id="IPR029753">
    <property type="entry name" value="D-isomer_DH_CS"/>
</dbReference>
<dbReference type="GO" id="GO:0016618">
    <property type="term" value="F:hydroxypyruvate reductase [NAD(P)H] activity"/>
    <property type="evidence" value="ECO:0007669"/>
    <property type="project" value="TreeGrafter"/>
</dbReference>
<accession>F4Q8B4</accession>
<dbReference type="GeneID" id="14867974"/>
<evidence type="ECO:0000256" key="1">
    <source>
        <dbReference type="ARBA" id="ARBA00023002"/>
    </source>
</evidence>
<dbReference type="SUPFAM" id="SSF52283">
    <property type="entry name" value="Formate/glycerate dehydrogenase catalytic domain-like"/>
    <property type="match status" value="1"/>
</dbReference>
<dbReference type="STRING" id="1054147.F4Q8B4"/>
<dbReference type="EMBL" id="GL883025">
    <property type="protein sequence ID" value="EGG16014.1"/>
    <property type="molecule type" value="Genomic_DNA"/>
</dbReference>
<dbReference type="InterPro" id="IPR050223">
    <property type="entry name" value="D-isomer_2-hydroxyacid_DH"/>
</dbReference>
<dbReference type="AlphaFoldDB" id="F4Q8B4"/>
<proteinExistence type="inferred from homology"/>
<dbReference type="RefSeq" id="XP_004352339.1">
    <property type="nucleotide sequence ID" value="XM_004352287.1"/>
</dbReference>
<dbReference type="FunFam" id="3.40.50.720:FF:000462">
    <property type="entry name" value="Glyoxylate reductase (NADP+)"/>
    <property type="match status" value="1"/>
</dbReference>
<dbReference type="PANTHER" id="PTHR10996:SF178">
    <property type="entry name" value="2-HYDROXYACID DEHYDROGENASE YGL185C-RELATED"/>
    <property type="match status" value="1"/>
</dbReference>
<name>F4Q8B4_CACFS</name>
<dbReference type="InterPro" id="IPR006139">
    <property type="entry name" value="D-isomer_2_OHA_DH_cat_dom"/>
</dbReference>
<dbReference type="CDD" id="cd05301">
    <property type="entry name" value="GDH"/>
    <property type="match status" value="1"/>
</dbReference>
<evidence type="ECO:0000259" key="5">
    <source>
        <dbReference type="Pfam" id="PF02826"/>
    </source>
</evidence>